<evidence type="ECO:0000313" key="1">
    <source>
        <dbReference type="EMBL" id="KAJ5241747.1"/>
    </source>
</evidence>
<dbReference type="AlphaFoldDB" id="A0A9W9TUD3"/>
<dbReference type="RefSeq" id="XP_056504751.1">
    <property type="nucleotide sequence ID" value="XM_056638994.1"/>
</dbReference>
<name>A0A9W9TUD3_PENCI</name>
<protein>
    <submittedName>
        <fullName evidence="1">Uncharacterized protein</fullName>
    </submittedName>
</protein>
<comment type="caution">
    <text evidence="1">The sequence shown here is derived from an EMBL/GenBank/DDBJ whole genome shotgun (WGS) entry which is preliminary data.</text>
</comment>
<sequence length="124" mass="14356">MIRFGITTEILSHCLSYLPPKNIHCHYTYITLIWRLPNTTLDRDLGSQLQVGGSNDLKRAAFLESSLDYSQLKTKRAETMFGPKYCDTNTTKEENQRHHRNINIANDISSSWKTRCTTTREDCD</sequence>
<reference evidence="1" key="1">
    <citation type="submission" date="2022-11" db="EMBL/GenBank/DDBJ databases">
        <authorList>
            <person name="Petersen C."/>
        </authorList>
    </citation>
    <scope>NUCLEOTIDE SEQUENCE</scope>
    <source>
        <strain evidence="1">IBT 23319</strain>
    </source>
</reference>
<dbReference type="EMBL" id="JAPQKT010000001">
    <property type="protein sequence ID" value="KAJ5241747.1"/>
    <property type="molecule type" value="Genomic_DNA"/>
</dbReference>
<gene>
    <name evidence="1" type="ORF">N7469_000074</name>
</gene>
<organism evidence="1 2">
    <name type="scientific">Penicillium citrinum</name>
    <dbReference type="NCBI Taxonomy" id="5077"/>
    <lineage>
        <taxon>Eukaryota</taxon>
        <taxon>Fungi</taxon>
        <taxon>Dikarya</taxon>
        <taxon>Ascomycota</taxon>
        <taxon>Pezizomycotina</taxon>
        <taxon>Eurotiomycetes</taxon>
        <taxon>Eurotiomycetidae</taxon>
        <taxon>Eurotiales</taxon>
        <taxon>Aspergillaceae</taxon>
        <taxon>Penicillium</taxon>
    </lineage>
</organism>
<accession>A0A9W9TUD3</accession>
<reference evidence="1" key="2">
    <citation type="journal article" date="2023" name="IMA Fungus">
        <title>Comparative genomic study of the Penicillium genus elucidates a diverse pangenome and 15 lateral gene transfer events.</title>
        <authorList>
            <person name="Petersen C."/>
            <person name="Sorensen T."/>
            <person name="Nielsen M.R."/>
            <person name="Sondergaard T.E."/>
            <person name="Sorensen J.L."/>
            <person name="Fitzpatrick D.A."/>
            <person name="Frisvad J.C."/>
            <person name="Nielsen K.L."/>
        </authorList>
    </citation>
    <scope>NUCLEOTIDE SEQUENCE</scope>
    <source>
        <strain evidence="1">IBT 23319</strain>
    </source>
</reference>
<evidence type="ECO:0000313" key="2">
    <source>
        <dbReference type="Proteomes" id="UP001147733"/>
    </source>
</evidence>
<keyword evidence="2" id="KW-1185">Reference proteome</keyword>
<dbReference type="Proteomes" id="UP001147733">
    <property type="component" value="Unassembled WGS sequence"/>
</dbReference>
<dbReference type="GeneID" id="81378161"/>
<proteinExistence type="predicted"/>